<comment type="caution">
    <text evidence="2">The sequence shown here is derived from an EMBL/GenBank/DDBJ whole genome shotgun (WGS) entry which is preliminary data.</text>
</comment>
<dbReference type="EMBL" id="JAAAXW010000577">
    <property type="protein sequence ID" value="KAF9536719.1"/>
    <property type="molecule type" value="Genomic_DNA"/>
</dbReference>
<evidence type="ECO:0000313" key="3">
    <source>
        <dbReference type="Proteomes" id="UP000723463"/>
    </source>
</evidence>
<name>A0A9P6EWW9_9FUNG</name>
<organism evidence="2 3">
    <name type="scientific">Mortierella hygrophila</name>
    <dbReference type="NCBI Taxonomy" id="979708"/>
    <lineage>
        <taxon>Eukaryota</taxon>
        <taxon>Fungi</taxon>
        <taxon>Fungi incertae sedis</taxon>
        <taxon>Mucoromycota</taxon>
        <taxon>Mortierellomycotina</taxon>
        <taxon>Mortierellomycetes</taxon>
        <taxon>Mortierellales</taxon>
        <taxon>Mortierellaceae</taxon>
        <taxon>Mortierella</taxon>
    </lineage>
</organism>
<dbReference type="Proteomes" id="UP000723463">
    <property type="component" value="Unassembled WGS sequence"/>
</dbReference>
<reference evidence="2" key="1">
    <citation type="journal article" date="2020" name="Fungal Divers.">
        <title>Resolving the Mortierellaceae phylogeny through synthesis of multi-gene phylogenetics and phylogenomics.</title>
        <authorList>
            <person name="Vandepol N."/>
            <person name="Liber J."/>
            <person name="Desiro A."/>
            <person name="Na H."/>
            <person name="Kennedy M."/>
            <person name="Barry K."/>
            <person name="Grigoriev I.V."/>
            <person name="Miller A.N."/>
            <person name="O'Donnell K."/>
            <person name="Stajich J.E."/>
            <person name="Bonito G."/>
        </authorList>
    </citation>
    <scope>NUCLEOTIDE SEQUENCE</scope>
    <source>
        <strain evidence="2">NRRL 2591</strain>
    </source>
</reference>
<evidence type="ECO:0000313" key="2">
    <source>
        <dbReference type="EMBL" id="KAF9536719.1"/>
    </source>
</evidence>
<evidence type="ECO:0000256" key="1">
    <source>
        <dbReference type="SAM" id="MobiDB-lite"/>
    </source>
</evidence>
<feature type="region of interest" description="Disordered" evidence="1">
    <location>
        <begin position="42"/>
        <end position="76"/>
    </location>
</feature>
<proteinExistence type="predicted"/>
<dbReference type="AlphaFoldDB" id="A0A9P6EWW9"/>
<feature type="compositionally biased region" description="Polar residues" evidence="1">
    <location>
        <begin position="1"/>
        <end position="18"/>
    </location>
</feature>
<protein>
    <submittedName>
        <fullName evidence="2">Uncharacterized protein</fullName>
    </submittedName>
</protein>
<sequence>MVNSPSKQLGPHTTSDTGKANDTHRVRKRDVIRDIFGFSKSKTKEADATATNQAVSAQTPPQIVGPPTSPSVSDIHSMNNHVLASTSLVDKPLPVSVETKRISNIFLENLPAPVMKTELPAVQDRIEVTQQLAYCSALLLH</sequence>
<gene>
    <name evidence="2" type="ORF">EC957_009874</name>
</gene>
<keyword evidence="3" id="KW-1185">Reference proteome</keyword>
<accession>A0A9P6EWW9</accession>
<feature type="non-terminal residue" evidence="2">
    <location>
        <position position="141"/>
    </location>
</feature>
<feature type="compositionally biased region" description="Polar residues" evidence="1">
    <location>
        <begin position="49"/>
        <end position="61"/>
    </location>
</feature>
<feature type="region of interest" description="Disordered" evidence="1">
    <location>
        <begin position="1"/>
        <end position="27"/>
    </location>
</feature>